<dbReference type="InterPro" id="IPR014001">
    <property type="entry name" value="Helicase_ATP-bd"/>
</dbReference>
<keyword evidence="1 4" id="KW-0378">Hydrolase</keyword>
<dbReference type="CDD" id="cd18793">
    <property type="entry name" value="SF2_C_SNF"/>
    <property type="match status" value="1"/>
</dbReference>
<evidence type="ECO:0000313" key="5">
    <source>
        <dbReference type="Proteomes" id="UP001595969"/>
    </source>
</evidence>
<dbReference type="InterPro" id="IPR049730">
    <property type="entry name" value="SNF2/RAD54-like_C"/>
</dbReference>
<dbReference type="InterPro" id="IPR050496">
    <property type="entry name" value="SNF2_RAD54_helicase_repair"/>
</dbReference>
<proteinExistence type="predicted"/>
<dbReference type="PANTHER" id="PTHR45629">
    <property type="entry name" value="SNF2/RAD54 FAMILY MEMBER"/>
    <property type="match status" value="1"/>
</dbReference>
<dbReference type="PANTHER" id="PTHR45629:SF7">
    <property type="entry name" value="DNA EXCISION REPAIR PROTEIN ERCC-6-RELATED"/>
    <property type="match status" value="1"/>
</dbReference>
<evidence type="ECO:0000259" key="3">
    <source>
        <dbReference type="PROSITE" id="PS51194"/>
    </source>
</evidence>
<keyword evidence="4" id="KW-0067">ATP-binding</keyword>
<feature type="domain" description="Helicase ATP-binding" evidence="2">
    <location>
        <begin position="401"/>
        <end position="554"/>
    </location>
</feature>
<dbReference type="RefSeq" id="WP_204654891.1">
    <property type="nucleotide sequence ID" value="NZ_JAFBFD010000043.1"/>
</dbReference>
<dbReference type="EC" id="3.6.4.-" evidence="4"/>
<keyword evidence="5" id="KW-1185">Reference proteome</keyword>
<dbReference type="InterPro" id="IPR022138">
    <property type="entry name" value="DUF3670"/>
</dbReference>
<evidence type="ECO:0000313" key="4">
    <source>
        <dbReference type="EMBL" id="MFC4720097.1"/>
    </source>
</evidence>
<dbReference type="SMART" id="SM00490">
    <property type="entry name" value="HELICc"/>
    <property type="match status" value="1"/>
</dbReference>
<comment type="caution">
    <text evidence="4">The sequence shown here is derived from an EMBL/GenBank/DDBJ whole genome shotgun (WGS) entry which is preliminary data.</text>
</comment>
<reference evidence="5" key="1">
    <citation type="journal article" date="2019" name="Int. J. Syst. Evol. Microbiol.">
        <title>The Global Catalogue of Microorganisms (GCM) 10K type strain sequencing project: providing services to taxonomists for standard genome sequencing and annotation.</title>
        <authorList>
            <consortium name="The Broad Institute Genomics Platform"/>
            <consortium name="The Broad Institute Genome Sequencing Center for Infectious Disease"/>
            <person name="Wu L."/>
            <person name="Ma J."/>
        </authorList>
    </citation>
    <scope>NUCLEOTIDE SEQUENCE [LARGE SCALE GENOMIC DNA]</scope>
    <source>
        <strain evidence="5">CGMCC 1.19032</strain>
    </source>
</reference>
<accession>A0ABV9MVQ2</accession>
<sequence>MAQAIYTKEGFYLEEASTEFEQKLKKQPYQTLYEEIFQVDNDRTDMDPSILYLLHLTKRFAENLKNDGELEVTRALASLEETDYQSLVNEVPFVIGWEFVTIAWMKQIHQALNQIFIEELQNFKGTVAEYIQMKNEHLLIAGRVYFHLIERKNSDSPFAFLATYATGEQGKVSHLPLKNALQEFKETKDMLALLAAVGRVANQSVFISQLIESGELFSPLRFNEEEAYQFLTEIPLYEANGVICRIPNFWKKAQKQRIQVTIGEKKPSIVGLDALLAGRPEIYLGDEAFSKAEIEALLQQSEGLAFLKGKWIEINHEKLQSLLTTFEEQDASQWSLFEALRQEQQTQKNAQNTEIEISNGDWLEEMLAQMLTPSAIKQELPPETFQATLRPYQQTGYNWLKFMQNQPFGALLADDMGLGKTIQILALLDSLKEQKTQTLLVIPASLIANWKKETSTFAPSLNYKVLHGKEIDLSDETIDLYITTYGMVSKIPALKEKTFDLLILDEAQAIKNPGTKQTKSIKELNAYARIAMTGTPIENRLSDLWSVFDFLNQGLLGTKKEFANQIKNGADYQAIRRMISPFLLRRLKTDTRIISDLPDKNEQKEYITLTKKQIALYKGVQKEIEKALENSDGIQRKGLVLAAISKFKQICNHPDQYLGNEVFKPSFSGKFETLGEICATIRDKHEQVLIFTQFKEMCEPLNDYLATIFGQPGLVLHGSIPTKKRGELVEQFNDPNTYTPYMVLSIKAGGVGLNLTAANHVIHFDRWWNPAIENQATDRAFRIGQRKDVFVYKFVTSGTIEEKIDELLAEKTQLSSDLISETTGETWLTEMSNTELKQLFTLEVDDR</sequence>
<keyword evidence="4" id="KW-0347">Helicase</keyword>
<feature type="domain" description="Helicase C-terminal" evidence="3">
    <location>
        <begin position="673"/>
        <end position="832"/>
    </location>
</feature>
<dbReference type="Pfam" id="PF00176">
    <property type="entry name" value="SNF2-rel_dom"/>
    <property type="match status" value="1"/>
</dbReference>
<keyword evidence="4" id="KW-0547">Nucleotide-binding</keyword>
<dbReference type="GO" id="GO:0004386">
    <property type="term" value="F:helicase activity"/>
    <property type="evidence" value="ECO:0007669"/>
    <property type="project" value="UniProtKB-KW"/>
</dbReference>
<evidence type="ECO:0000256" key="1">
    <source>
        <dbReference type="ARBA" id="ARBA00022801"/>
    </source>
</evidence>
<dbReference type="Proteomes" id="UP001595969">
    <property type="component" value="Unassembled WGS sequence"/>
</dbReference>
<gene>
    <name evidence="4" type="ORF">ACFO5I_10195</name>
</gene>
<dbReference type="InterPro" id="IPR027417">
    <property type="entry name" value="P-loop_NTPase"/>
</dbReference>
<dbReference type="Gene3D" id="3.40.50.10810">
    <property type="entry name" value="Tandem AAA-ATPase domain"/>
    <property type="match status" value="1"/>
</dbReference>
<dbReference type="InterPro" id="IPR000330">
    <property type="entry name" value="SNF2_N"/>
</dbReference>
<evidence type="ECO:0000259" key="2">
    <source>
        <dbReference type="PROSITE" id="PS51192"/>
    </source>
</evidence>
<dbReference type="Pfam" id="PF00271">
    <property type="entry name" value="Helicase_C"/>
    <property type="match status" value="1"/>
</dbReference>
<dbReference type="GO" id="GO:0016787">
    <property type="term" value="F:hydrolase activity"/>
    <property type="evidence" value="ECO:0007669"/>
    <property type="project" value="UniProtKB-KW"/>
</dbReference>
<dbReference type="PROSITE" id="PS51192">
    <property type="entry name" value="HELICASE_ATP_BIND_1"/>
    <property type="match status" value="1"/>
</dbReference>
<dbReference type="PROSITE" id="PS51194">
    <property type="entry name" value="HELICASE_CTER"/>
    <property type="match status" value="1"/>
</dbReference>
<protein>
    <submittedName>
        <fullName evidence="4">DEAD/DEAH box helicase</fullName>
        <ecNumber evidence="4">3.6.4.-</ecNumber>
    </submittedName>
</protein>
<organism evidence="4 5">
    <name type="scientific">Enterococcus lemanii</name>
    <dbReference type="NCBI Taxonomy" id="1159752"/>
    <lineage>
        <taxon>Bacteria</taxon>
        <taxon>Bacillati</taxon>
        <taxon>Bacillota</taxon>
        <taxon>Bacilli</taxon>
        <taxon>Lactobacillales</taxon>
        <taxon>Enterococcaceae</taxon>
        <taxon>Enterococcus</taxon>
    </lineage>
</organism>
<dbReference type="SMART" id="SM00487">
    <property type="entry name" value="DEXDc"/>
    <property type="match status" value="1"/>
</dbReference>
<name>A0ABV9MVQ2_9ENTE</name>
<dbReference type="InterPro" id="IPR038718">
    <property type="entry name" value="SNF2-like_sf"/>
</dbReference>
<dbReference type="Gene3D" id="3.40.50.300">
    <property type="entry name" value="P-loop containing nucleotide triphosphate hydrolases"/>
    <property type="match status" value="1"/>
</dbReference>
<dbReference type="Pfam" id="PF12419">
    <property type="entry name" value="DUF3670"/>
    <property type="match status" value="1"/>
</dbReference>
<dbReference type="InterPro" id="IPR001650">
    <property type="entry name" value="Helicase_C-like"/>
</dbReference>
<dbReference type="EMBL" id="JBHSGS010000056">
    <property type="protein sequence ID" value="MFC4720097.1"/>
    <property type="molecule type" value="Genomic_DNA"/>
</dbReference>
<dbReference type="SUPFAM" id="SSF52540">
    <property type="entry name" value="P-loop containing nucleoside triphosphate hydrolases"/>
    <property type="match status" value="2"/>
</dbReference>